<dbReference type="AlphaFoldDB" id="A0A4R3I1P5"/>
<proteinExistence type="predicted"/>
<sequence>MSTEPGVVHINGILSQAIVNRMAYNRVFMHTPRDNFRTLLEGRKKYPLLMKKVKRYDVNGVPVGSVDPVSGRLRDPYVMVEQPTAEHDFSKMPDLQSQYMINKQHDIAKAIKELRTSVKGFLVEMPLDWGKAENKTPTPPLGMSQLIAENPADTNANRPSTIPS</sequence>
<keyword evidence="3" id="KW-1185">Reference proteome</keyword>
<evidence type="ECO:0000313" key="2">
    <source>
        <dbReference type="EMBL" id="TCS39676.1"/>
    </source>
</evidence>
<feature type="region of interest" description="Disordered" evidence="1">
    <location>
        <begin position="132"/>
        <end position="164"/>
    </location>
</feature>
<reference evidence="2 3" key="1">
    <citation type="submission" date="2019-03" db="EMBL/GenBank/DDBJ databases">
        <title>Genomic Encyclopedia of Type Strains, Phase IV (KMG-IV): sequencing the most valuable type-strain genomes for metagenomic binning, comparative biology and taxonomic classification.</title>
        <authorList>
            <person name="Goeker M."/>
        </authorList>
    </citation>
    <scope>NUCLEOTIDE SEQUENCE [LARGE SCALE GENOMIC DNA]</scope>
    <source>
        <strain evidence="2 3">DSM 7445</strain>
    </source>
</reference>
<evidence type="ECO:0000313" key="3">
    <source>
        <dbReference type="Proteomes" id="UP000295382"/>
    </source>
</evidence>
<feature type="compositionally biased region" description="Polar residues" evidence="1">
    <location>
        <begin position="152"/>
        <end position="164"/>
    </location>
</feature>
<dbReference type="EMBL" id="SLZQ01000001">
    <property type="protein sequence ID" value="TCS39676.1"/>
    <property type="molecule type" value="Genomic_DNA"/>
</dbReference>
<protein>
    <submittedName>
        <fullName evidence="2">Uncharacterized protein</fullName>
    </submittedName>
</protein>
<name>A0A4R3I1P5_PAULE</name>
<comment type="caution">
    <text evidence="2">The sequence shown here is derived from an EMBL/GenBank/DDBJ whole genome shotgun (WGS) entry which is preliminary data.</text>
</comment>
<organism evidence="2 3">
    <name type="scientific">Paucimonas lemoignei</name>
    <name type="common">Pseudomonas lemoignei</name>
    <dbReference type="NCBI Taxonomy" id="29443"/>
    <lineage>
        <taxon>Bacteria</taxon>
        <taxon>Pseudomonadati</taxon>
        <taxon>Pseudomonadota</taxon>
        <taxon>Betaproteobacteria</taxon>
        <taxon>Burkholderiales</taxon>
        <taxon>Burkholderiaceae</taxon>
        <taxon>Paucimonas</taxon>
    </lineage>
</organism>
<gene>
    <name evidence="2" type="ORF">EDC30_101635</name>
</gene>
<evidence type="ECO:0000256" key="1">
    <source>
        <dbReference type="SAM" id="MobiDB-lite"/>
    </source>
</evidence>
<accession>A0A4R3I1P5</accession>
<dbReference type="Proteomes" id="UP000295382">
    <property type="component" value="Unassembled WGS sequence"/>
</dbReference>